<dbReference type="AlphaFoldDB" id="A0A3D1JI08"/>
<dbReference type="InterPro" id="IPR008769">
    <property type="entry name" value="PhaF_PhaI"/>
</dbReference>
<dbReference type="EMBL" id="DPBP01000041">
    <property type="protein sequence ID" value="HCE18220.1"/>
    <property type="molecule type" value="Genomic_DNA"/>
</dbReference>
<dbReference type="STRING" id="229919.GCA_001050195_00250"/>
<protein>
    <recommendedName>
        <fullName evidence="4">Poly(Hydroxyalkanoate) granule-associated protein</fullName>
    </recommendedName>
</protein>
<keyword evidence="1" id="KW-0175">Coiled coil</keyword>
<evidence type="ECO:0000313" key="3">
    <source>
        <dbReference type="Proteomes" id="UP000264141"/>
    </source>
</evidence>
<evidence type="ECO:0000256" key="1">
    <source>
        <dbReference type="SAM" id="Coils"/>
    </source>
</evidence>
<feature type="coiled-coil region" evidence="1">
    <location>
        <begin position="41"/>
        <end position="111"/>
    </location>
</feature>
<accession>A0A3D1JI08</accession>
<gene>
    <name evidence="2" type="ORF">DEQ80_10205</name>
</gene>
<proteinExistence type="predicted"/>
<reference evidence="2 3" key="1">
    <citation type="journal article" date="2018" name="Nat. Biotechnol.">
        <title>A standardized bacterial taxonomy based on genome phylogeny substantially revises the tree of life.</title>
        <authorList>
            <person name="Parks D.H."/>
            <person name="Chuvochina M."/>
            <person name="Waite D.W."/>
            <person name="Rinke C."/>
            <person name="Skarshewski A."/>
            <person name="Chaumeil P.A."/>
            <person name="Hugenholtz P."/>
        </authorList>
    </citation>
    <scope>NUCLEOTIDE SEQUENCE [LARGE SCALE GENOMIC DNA]</scope>
    <source>
        <strain evidence="2">UBA8781</strain>
    </source>
</reference>
<dbReference type="PANTHER" id="PTHR38664">
    <property type="entry name" value="SLR0058 PROTEIN"/>
    <property type="match status" value="1"/>
</dbReference>
<evidence type="ECO:0008006" key="4">
    <source>
        <dbReference type="Google" id="ProtNLM"/>
    </source>
</evidence>
<organism evidence="2 3">
    <name type="scientific">Anaerolinea thermolimosa</name>
    <dbReference type="NCBI Taxonomy" id="229919"/>
    <lineage>
        <taxon>Bacteria</taxon>
        <taxon>Bacillati</taxon>
        <taxon>Chloroflexota</taxon>
        <taxon>Anaerolineae</taxon>
        <taxon>Anaerolineales</taxon>
        <taxon>Anaerolineaceae</taxon>
        <taxon>Anaerolinea</taxon>
    </lineage>
</organism>
<dbReference type="Proteomes" id="UP000264141">
    <property type="component" value="Unassembled WGS sequence"/>
</dbReference>
<comment type="caution">
    <text evidence="2">The sequence shown here is derived from an EMBL/GenBank/DDBJ whole genome shotgun (WGS) entry which is preliminary data.</text>
</comment>
<name>A0A3D1JI08_9CHLR</name>
<dbReference type="PANTHER" id="PTHR38664:SF1">
    <property type="entry name" value="SLR0058 PROTEIN"/>
    <property type="match status" value="1"/>
</dbReference>
<evidence type="ECO:0000313" key="2">
    <source>
        <dbReference type="EMBL" id="HCE18220.1"/>
    </source>
</evidence>
<sequence length="114" mass="12887">MTAEKEEKSKVRGSLYEATRTLLLAAIGAASLAQDELSAFMDRLVERGEMAEADARKLVREVMERREKIERERRQQEQKASGTVPITRADIEALAARIAELSRQIEELKKASEK</sequence>